<dbReference type="GO" id="GO:0030388">
    <property type="term" value="P:fructose 1,6-bisphosphate metabolic process"/>
    <property type="evidence" value="ECO:0007669"/>
    <property type="project" value="TreeGrafter"/>
</dbReference>
<organism evidence="10">
    <name type="scientific">Dunaliella tertiolecta</name>
    <name type="common">Green alga</name>
    <dbReference type="NCBI Taxonomy" id="3047"/>
    <lineage>
        <taxon>Eukaryota</taxon>
        <taxon>Viridiplantae</taxon>
        <taxon>Chlorophyta</taxon>
        <taxon>core chlorophytes</taxon>
        <taxon>Chlorophyceae</taxon>
        <taxon>CS clade</taxon>
        <taxon>Chlamydomonadales</taxon>
        <taxon>Dunaliellaceae</taxon>
        <taxon>Dunaliella</taxon>
    </lineage>
</organism>
<name>A0A7S3QQG3_DUNTE</name>
<evidence type="ECO:0000256" key="5">
    <source>
        <dbReference type="ARBA" id="ARBA00023277"/>
    </source>
</evidence>
<dbReference type="PRINTS" id="PR00115">
    <property type="entry name" value="F16BPHPHTASE"/>
</dbReference>
<dbReference type="PANTHER" id="PTHR11556:SF12">
    <property type="entry name" value="FRUCTOSE-BISPHOSPHATASE"/>
    <property type="match status" value="1"/>
</dbReference>
<evidence type="ECO:0000256" key="4">
    <source>
        <dbReference type="ARBA" id="ARBA00022801"/>
    </source>
</evidence>
<dbReference type="EMBL" id="HBIP01008487">
    <property type="protein sequence ID" value="CAE0489563.1"/>
    <property type="molecule type" value="Transcribed_RNA"/>
</dbReference>
<dbReference type="PANTHER" id="PTHR11556">
    <property type="entry name" value="FRUCTOSE-1,6-BISPHOSPHATASE-RELATED"/>
    <property type="match status" value="1"/>
</dbReference>
<keyword evidence="5 7" id="KW-0119">Carbohydrate metabolism</keyword>
<dbReference type="PIRSF" id="PIRSF000904">
    <property type="entry name" value="FBPtase_SBPase"/>
    <property type="match status" value="1"/>
</dbReference>
<dbReference type="Gene3D" id="3.40.190.80">
    <property type="match status" value="1"/>
</dbReference>
<dbReference type="EC" id="3.1.3.11" evidence="3"/>
<dbReference type="Pfam" id="PF00316">
    <property type="entry name" value="FBPase"/>
    <property type="match status" value="1"/>
</dbReference>
<dbReference type="GO" id="GO:0005829">
    <property type="term" value="C:cytosol"/>
    <property type="evidence" value="ECO:0007669"/>
    <property type="project" value="TreeGrafter"/>
</dbReference>
<dbReference type="InterPro" id="IPR044015">
    <property type="entry name" value="FBPase_C_dom"/>
</dbReference>
<comment type="similarity">
    <text evidence="2 7">Belongs to the FBPase class 1 family.</text>
</comment>
<reference evidence="10" key="1">
    <citation type="submission" date="2021-01" db="EMBL/GenBank/DDBJ databases">
        <authorList>
            <person name="Corre E."/>
            <person name="Pelletier E."/>
            <person name="Niang G."/>
            <person name="Scheremetjew M."/>
            <person name="Finn R."/>
            <person name="Kale V."/>
            <person name="Holt S."/>
            <person name="Cochrane G."/>
            <person name="Meng A."/>
            <person name="Brown T."/>
            <person name="Cohen L."/>
        </authorList>
    </citation>
    <scope>NUCLEOTIDE SEQUENCE</scope>
    <source>
        <strain evidence="10">CCMP1320</strain>
    </source>
</reference>
<accession>A0A7S3QQG3</accession>
<feature type="domain" description="Fructose-1-6-bisphosphatase class 1 C-terminal" evidence="9">
    <location>
        <begin position="273"/>
        <end position="396"/>
    </location>
</feature>
<evidence type="ECO:0000256" key="2">
    <source>
        <dbReference type="ARBA" id="ARBA00010941"/>
    </source>
</evidence>
<gene>
    <name evidence="10" type="ORF">DTER00134_LOCUS4634</name>
</gene>
<dbReference type="GO" id="GO:0006000">
    <property type="term" value="P:fructose metabolic process"/>
    <property type="evidence" value="ECO:0007669"/>
    <property type="project" value="TreeGrafter"/>
</dbReference>
<evidence type="ECO:0000256" key="6">
    <source>
        <dbReference type="ARBA" id="ARBA00032973"/>
    </source>
</evidence>
<dbReference type="Pfam" id="PF18913">
    <property type="entry name" value="FBPase_C"/>
    <property type="match status" value="1"/>
</dbReference>
<evidence type="ECO:0000259" key="8">
    <source>
        <dbReference type="Pfam" id="PF00316"/>
    </source>
</evidence>
<dbReference type="AlphaFoldDB" id="A0A7S3QQG3"/>
<evidence type="ECO:0000313" key="10">
    <source>
        <dbReference type="EMBL" id="CAE0489563.1"/>
    </source>
</evidence>
<feature type="domain" description="Fructose-1-6-bisphosphatase class I N-terminal" evidence="8">
    <location>
        <begin position="97"/>
        <end position="269"/>
    </location>
</feature>
<sequence length="409" mass="43357">MLAPSQCSGCAHTRPSNLAPVNSALATRPCRRGILPSKPSLQISCLAPLFPAHPLKLWTAKSVGRVTASAMAQAPMQPGAEEQRGVTMNQFLTWSGAPAQMILLMQALQTATKIIASKVASAGVEGLGDKLGAGADSGDRDAQKKLDVVANEVLKTALAASNVVGVMASEEDDEPCIVDGQDSSKHVVVFDPLDGSSNIAASIPTGTIVGVYARKGEDAAQDVLQPGEQQVAAAYSLYSSATMMVISVGSGTHGFTLLPTIGEFILTHPNISIPARGQMYSLNDARQHDWPAGLRNYITKIQKGEGQSGKQYSARYICSLVADFHRTLLYGGWAGNPRSHLRLVYEANPLSYLCEQAGGRGSDGVSHILSIPVTKLHQRLPFFAGSPEDISELESYGDVQQVGTKKYDV</sequence>
<protein>
    <recommendedName>
        <fullName evidence="3">fructose-bisphosphatase</fullName>
        <ecNumber evidence="3">3.1.3.11</ecNumber>
    </recommendedName>
    <alternativeName>
        <fullName evidence="6">D-fructose-1,6-bisphosphate 1-phosphohydrolase</fullName>
    </alternativeName>
</protein>
<dbReference type="HAMAP" id="MF_01855">
    <property type="entry name" value="FBPase_class1"/>
    <property type="match status" value="1"/>
</dbReference>
<dbReference type="Gene3D" id="3.30.540.10">
    <property type="entry name" value="Fructose-1,6-Bisphosphatase, subunit A, domain 1"/>
    <property type="match status" value="1"/>
</dbReference>
<dbReference type="GO" id="GO:0006002">
    <property type="term" value="P:fructose 6-phosphate metabolic process"/>
    <property type="evidence" value="ECO:0007669"/>
    <property type="project" value="TreeGrafter"/>
</dbReference>
<dbReference type="InterPro" id="IPR028343">
    <property type="entry name" value="FBPtase"/>
</dbReference>
<dbReference type="GO" id="GO:0006094">
    <property type="term" value="P:gluconeogenesis"/>
    <property type="evidence" value="ECO:0007669"/>
    <property type="project" value="TreeGrafter"/>
</dbReference>
<dbReference type="InterPro" id="IPR000146">
    <property type="entry name" value="FBPase_class-1"/>
</dbReference>
<proteinExistence type="inferred from homology"/>
<dbReference type="GO" id="GO:0042132">
    <property type="term" value="F:fructose 1,6-bisphosphate 1-phosphatase activity"/>
    <property type="evidence" value="ECO:0007669"/>
    <property type="project" value="UniProtKB-EC"/>
</dbReference>
<dbReference type="FunFam" id="3.40.190.80:FF:000009">
    <property type="entry name" value="Fructose-1,6-bisphosphatase, chloroplastic"/>
    <property type="match status" value="1"/>
</dbReference>
<dbReference type="GO" id="GO:0005986">
    <property type="term" value="P:sucrose biosynthetic process"/>
    <property type="evidence" value="ECO:0007669"/>
    <property type="project" value="TreeGrafter"/>
</dbReference>
<dbReference type="PIRSF" id="PIRSF500210">
    <property type="entry name" value="FBPtase"/>
    <property type="match status" value="1"/>
</dbReference>
<dbReference type="InterPro" id="IPR033391">
    <property type="entry name" value="FBPase_N"/>
</dbReference>
<dbReference type="SUPFAM" id="SSF56655">
    <property type="entry name" value="Carbohydrate phosphatase"/>
    <property type="match status" value="1"/>
</dbReference>
<comment type="catalytic activity">
    <reaction evidence="1">
        <text>beta-D-fructose 1,6-bisphosphate + H2O = beta-D-fructose 6-phosphate + phosphate</text>
        <dbReference type="Rhea" id="RHEA:11064"/>
        <dbReference type="ChEBI" id="CHEBI:15377"/>
        <dbReference type="ChEBI" id="CHEBI:32966"/>
        <dbReference type="ChEBI" id="CHEBI:43474"/>
        <dbReference type="ChEBI" id="CHEBI:57634"/>
        <dbReference type="EC" id="3.1.3.11"/>
    </reaction>
</comment>
<evidence type="ECO:0000256" key="7">
    <source>
        <dbReference type="RuleBase" id="RU000508"/>
    </source>
</evidence>
<evidence type="ECO:0000256" key="1">
    <source>
        <dbReference type="ARBA" id="ARBA00001273"/>
    </source>
</evidence>
<evidence type="ECO:0000259" key="9">
    <source>
        <dbReference type="Pfam" id="PF18913"/>
    </source>
</evidence>
<keyword evidence="4 7" id="KW-0378">Hydrolase</keyword>
<dbReference type="CDD" id="cd00354">
    <property type="entry name" value="FBPase"/>
    <property type="match status" value="1"/>
</dbReference>
<evidence type="ECO:0000256" key="3">
    <source>
        <dbReference type="ARBA" id="ARBA00013093"/>
    </source>
</evidence>